<evidence type="ECO:0000256" key="1">
    <source>
        <dbReference type="SAM" id="MobiDB-lite"/>
    </source>
</evidence>
<sequence length="82" mass="9164">MLCISLVFFTCRVQHDPFMESSNPSGKTSEPPSHRWANLLGTMIAILTLTLPLLAIGYNSTPNYTEEPLTGNTSYSLTRQMR</sequence>
<organism evidence="3">
    <name type="scientific">Microcystis aeruginosa (strain PCC 7806)</name>
    <dbReference type="NCBI Taxonomy" id="267872"/>
    <lineage>
        <taxon>Bacteria</taxon>
        <taxon>Bacillati</taxon>
        <taxon>Cyanobacteriota</taxon>
        <taxon>Cyanophyceae</taxon>
        <taxon>Oscillatoriophycideae</taxon>
        <taxon>Chroococcales</taxon>
        <taxon>Microcystaceae</taxon>
        <taxon>Microcystis</taxon>
    </lineage>
</organism>
<keyword evidence="2" id="KW-0812">Transmembrane</keyword>
<dbReference type="AlphaFoldDB" id="A8YAE4"/>
<keyword evidence="2" id="KW-1133">Transmembrane helix</keyword>
<feature type="region of interest" description="Disordered" evidence="1">
    <location>
        <begin position="62"/>
        <end position="82"/>
    </location>
</feature>
<keyword evidence="2" id="KW-0472">Membrane</keyword>
<proteinExistence type="predicted"/>
<protein>
    <submittedName>
        <fullName evidence="3">Similarity</fullName>
    </submittedName>
</protein>
<name>A8YAE4_MICA7</name>
<evidence type="ECO:0000256" key="2">
    <source>
        <dbReference type="SAM" id="Phobius"/>
    </source>
</evidence>
<accession>A8YAE4</accession>
<gene>
    <name evidence="3" type="ORF">IPF_6514</name>
</gene>
<reference evidence="3" key="1">
    <citation type="submission" date="2007-08" db="EMBL/GenBank/DDBJ databases">
        <authorList>
            <person name="Frangeul L."/>
        </authorList>
    </citation>
    <scope>NUCLEOTIDE SEQUENCE</scope>
    <source>
        <strain evidence="3">PCC 7806</strain>
    </source>
</reference>
<evidence type="ECO:0000313" key="3">
    <source>
        <dbReference type="EMBL" id="CAO86359.1"/>
    </source>
</evidence>
<dbReference type="EMBL" id="AM778881">
    <property type="protein sequence ID" value="CAO86359.1"/>
    <property type="molecule type" value="Genomic_DNA"/>
</dbReference>
<feature type="transmembrane region" description="Helical" evidence="2">
    <location>
        <begin position="37"/>
        <end position="58"/>
    </location>
</feature>